<dbReference type="KEGG" id="fcy:FRACYDRAFT_210916"/>
<dbReference type="PROSITE" id="PS00154">
    <property type="entry name" value="ATPASE_E1_E2"/>
    <property type="match status" value="1"/>
</dbReference>
<keyword evidence="3 10" id="KW-0812">Transmembrane</keyword>
<reference evidence="12 13" key="1">
    <citation type="submission" date="2016-09" db="EMBL/GenBank/DDBJ databases">
        <title>Extensive genetic diversity and differential bi-allelic expression allows diatom success in the polar Southern Ocean.</title>
        <authorList>
            <consortium name="DOE Joint Genome Institute"/>
            <person name="Mock T."/>
            <person name="Otillar R.P."/>
            <person name="Strauss J."/>
            <person name="Dupont C."/>
            <person name="Frickenhaus S."/>
            <person name="Maumus F."/>
            <person name="Mcmullan M."/>
            <person name="Sanges R."/>
            <person name="Schmutz J."/>
            <person name="Toseland A."/>
            <person name="Valas R."/>
            <person name="Veluchamy A."/>
            <person name="Ward B.J."/>
            <person name="Allen A."/>
            <person name="Barry K."/>
            <person name="Falciatore A."/>
            <person name="Ferrante M."/>
            <person name="Fortunato A.E."/>
            <person name="Gloeckner G."/>
            <person name="Gruber A."/>
            <person name="Hipkin R."/>
            <person name="Janech M."/>
            <person name="Kroth P."/>
            <person name="Leese F."/>
            <person name="Lindquist E."/>
            <person name="Lyon B.R."/>
            <person name="Martin J."/>
            <person name="Mayer C."/>
            <person name="Parker M."/>
            <person name="Quesneville H."/>
            <person name="Raymond J."/>
            <person name="Uhlig C."/>
            <person name="Valentin K.U."/>
            <person name="Worden A.Z."/>
            <person name="Armbrust E.V."/>
            <person name="Bowler C."/>
            <person name="Green B."/>
            <person name="Moulton V."/>
            <person name="Van Oosterhout C."/>
            <person name="Grigoriev I."/>
        </authorList>
    </citation>
    <scope>NUCLEOTIDE SEQUENCE [LARGE SCALE GENOMIC DNA]</scope>
    <source>
        <strain evidence="12 13">CCMP1102</strain>
    </source>
</reference>
<dbReference type="FunFam" id="2.70.150.10:FF:000160">
    <property type="entry name" value="Sarcoplasmic/endoplasmic reticulum calcium ATPase 1"/>
    <property type="match status" value="1"/>
</dbReference>
<dbReference type="SFLD" id="SFLDF00027">
    <property type="entry name" value="p-type_atpase"/>
    <property type="match status" value="1"/>
</dbReference>
<keyword evidence="9 10" id="KW-0472">Membrane</keyword>
<dbReference type="Pfam" id="PF00690">
    <property type="entry name" value="Cation_ATPase_N"/>
    <property type="match status" value="1"/>
</dbReference>
<comment type="similarity">
    <text evidence="10">Belongs to the cation transport ATPase (P-type) (TC 3.A.3) family.</text>
</comment>
<dbReference type="EMBL" id="KV784365">
    <property type="protein sequence ID" value="OEU12112.1"/>
    <property type="molecule type" value="Genomic_DNA"/>
</dbReference>
<evidence type="ECO:0000256" key="4">
    <source>
        <dbReference type="ARBA" id="ARBA00022741"/>
    </source>
</evidence>
<dbReference type="SFLD" id="SFLDS00003">
    <property type="entry name" value="Haloacid_Dehalogenase"/>
    <property type="match status" value="1"/>
</dbReference>
<protein>
    <recommendedName>
        <fullName evidence="10">Calcium-transporting ATPase</fullName>
        <ecNumber evidence="10">7.2.2.10</ecNumber>
    </recommendedName>
</protein>
<dbReference type="InterPro" id="IPR004014">
    <property type="entry name" value="ATPase_P-typ_cation-transptr_N"/>
</dbReference>
<dbReference type="SUPFAM" id="SSF81665">
    <property type="entry name" value="Calcium ATPase, transmembrane domain M"/>
    <property type="match status" value="1"/>
</dbReference>
<dbReference type="InterPro" id="IPR023299">
    <property type="entry name" value="ATPase_P-typ_cyto_dom_N"/>
</dbReference>
<keyword evidence="7" id="KW-1278">Translocase</keyword>
<dbReference type="Gene3D" id="3.40.50.1000">
    <property type="entry name" value="HAD superfamily/HAD-like"/>
    <property type="match status" value="1"/>
</dbReference>
<dbReference type="Gene3D" id="1.20.1110.10">
    <property type="entry name" value="Calcium-transporting ATPase, transmembrane domain"/>
    <property type="match status" value="1"/>
</dbReference>
<dbReference type="SFLD" id="SFLDG00002">
    <property type="entry name" value="C1.7:_P-type_atpase_like"/>
    <property type="match status" value="1"/>
</dbReference>
<dbReference type="Pfam" id="PF00689">
    <property type="entry name" value="Cation_ATPase_C"/>
    <property type="match status" value="1"/>
</dbReference>
<dbReference type="InParanoid" id="A0A1E7F1P4"/>
<dbReference type="SUPFAM" id="SSF81653">
    <property type="entry name" value="Calcium ATPase, transduction domain A"/>
    <property type="match status" value="1"/>
</dbReference>
<dbReference type="GO" id="GO:0005388">
    <property type="term" value="F:P-type calcium transporter activity"/>
    <property type="evidence" value="ECO:0007669"/>
    <property type="project" value="UniProtKB-EC"/>
</dbReference>
<feature type="transmembrane region" description="Helical" evidence="10">
    <location>
        <begin position="95"/>
        <end position="114"/>
    </location>
</feature>
<comment type="subcellular location">
    <subcellularLocation>
        <location evidence="1">Endomembrane system</location>
        <topology evidence="1">Multi-pass membrane protein</topology>
    </subcellularLocation>
    <subcellularLocation>
        <location evidence="10">Membrane</location>
        <topology evidence="10">Multi-pass membrane protein</topology>
    </subcellularLocation>
</comment>
<dbReference type="FunCoup" id="A0A1E7F1P4">
    <property type="interactions" value="101"/>
</dbReference>
<dbReference type="GO" id="GO:0016887">
    <property type="term" value="F:ATP hydrolysis activity"/>
    <property type="evidence" value="ECO:0007669"/>
    <property type="project" value="InterPro"/>
</dbReference>
<dbReference type="PRINTS" id="PR00121">
    <property type="entry name" value="NAKATPASE"/>
</dbReference>
<evidence type="ECO:0000256" key="10">
    <source>
        <dbReference type="RuleBase" id="RU361146"/>
    </source>
</evidence>
<evidence type="ECO:0000256" key="5">
    <source>
        <dbReference type="ARBA" id="ARBA00022840"/>
    </source>
</evidence>
<keyword evidence="8 10" id="KW-1133">Transmembrane helix</keyword>
<dbReference type="PANTHER" id="PTHR42861">
    <property type="entry name" value="CALCIUM-TRANSPORTING ATPASE"/>
    <property type="match status" value="1"/>
</dbReference>
<dbReference type="InterPro" id="IPR059000">
    <property type="entry name" value="ATPase_P-type_domA"/>
</dbReference>
<dbReference type="InterPro" id="IPR023298">
    <property type="entry name" value="ATPase_P-typ_TM_dom_sf"/>
</dbReference>
<dbReference type="OrthoDB" id="3352408at2759"/>
<keyword evidence="4 10" id="KW-0547">Nucleotide-binding</keyword>
<dbReference type="InterPro" id="IPR018303">
    <property type="entry name" value="ATPase_P-typ_P_site"/>
</dbReference>
<comment type="caution">
    <text evidence="10">Lacks conserved residue(s) required for the propagation of feature annotation.</text>
</comment>
<organism evidence="12 13">
    <name type="scientific">Fragilariopsis cylindrus CCMP1102</name>
    <dbReference type="NCBI Taxonomy" id="635003"/>
    <lineage>
        <taxon>Eukaryota</taxon>
        <taxon>Sar</taxon>
        <taxon>Stramenopiles</taxon>
        <taxon>Ochrophyta</taxon>
        <taxon>Bacillariophyta</taxon>
        <taxon>Bacillariophyceae</taxon>
        <taxon>Bacillariophycidae</taxon>
        <taxon>Bacillariales</taxon>
        <taxon>Bacillariaceae</taxon>
        <taxon>Fragilariopsis</taxon>
    </lineage>
</organism>
<dbReference type="SMART" id="SM00831">
    <property type="entry name" value="Cation_ATPase_N"/>
    <property type="match status" value="1"/>
</dbReference>
<feature type="transmembrane region" description="Helical" evidence="10">
    <location>
        <begin position="978"/>
        <end position="997"/>
    </location>
</feature>
<dbReference type="GO" id="GO:0005524">
    <property type="term" value="F:ATP binding"/>
    <property type="evidence" value="ECO:0007669"/>
    <property type="project" value="UniProtKB-KW"/>
</dbReference>
<dbReference type="FunFam" id="3.40.50.1000:FF:000028">
    <property type="entry name" value="Calcium-transporting P-type ATPase, putative"/>
    <property type="match status" value="1"/>
</dbReference>
<keyword evidence="10" id="KW-0813">Transport</keyword>
<evidence type="ECO:0000256" key="6">
    <source>
        <dbReference type="ARBA" id="ARBA00022842"/>
    </source>
</evidence>
<evidence type="ECO:0000256" key="8">
    <source>
        <dbReference type="ARBA" id="ARBA00022989"/>
    </source>
</evidence>
<comment type="catalytic activity">
    <reaction evidence="10">
        <text>Ca(2+)(in) + ATP + H2O = Ca(2+)(out) + ADP + phosphate + H(+)</text>
        <dbReference type="Rhea" id="RHEA:18105"/>
        <dbReference type="ChEBI" id="CHEBI:15377"/>
        <dbReference type="ChEBI" id="CHEBI:15378"/>
        <dbReference type="ChEBI" id="CHEBI:29108"/>
        <dbReference type="ChEBI" id="CHEBI:30616"/>
        <dbReference type="ChEBI" id="CHEBI:43474"/>
        <dbReference type="ChEBI" id="CHEBI:456216"/>
        <dbReference type="EC" id="7.2.2.10"/>
    </reaction>
</comment>
<dbReference type="NCBIfam" id="TIGR01116">
    <property type="entry name" value="ATPase-IIA1_Ca"/>
    <property type="match status" value="1"/>
</dbReference>
<dbReference type="GO" id="GO:0016020">
    <property type="term" value="C:membrane"/>
    <property type="evidence" value="ECO:0007669"/>
    <property type="project" value="UniProtKB-SubCell"/>
</dbReference>
<dbReference type="InterPro" id="IPR008250">
    <property type="entry name" value="ATPase_P-typ_transduc_dom_A_sf"/>
</dbReference>
<dbReference type="Pfam" id="PF13246">
    <property type="entry name" value="Cation_ATPase"/>
    <property type="match status" value="1"/>
</dbReference>
<accession>A0A1E7F1P4</accession>
<keyword evidence="10" id="KW-0406">Ion transport</keyword>
<keyword evidence="6" id="KW-0460">Magnesium</keyword>
<dbReference type="Pfam" id="PF00122">
    <property type="entry name" value="E1-E2_ATPase"/>
    <property type="match status" value="1"/>
</dbReference>
<dbReference type="InterPro" id="IPR036412">
    <property type="entry name" value="HAD-like_sf"/>
</dbReference>
<keyword evidence="2" id="KW-0597">Phosphoprotein</keyword>
<evidence type="ECO:0000256" key="7">
    <source>
        <dbReference type="ARBA" id="ARBA00022967"/>
    </source>
</evidence>
<dbReference type="InterPro" id="IPR006068">
    <property type="entry name" value="ATPase_P-typ_cation-transptr_C"/>
</dbReference>
<feature type="domain" description="Cation-transporting P-type ATPase N-terminal" evidence="11">
    <location>
        <begin position="7"/>
        <end position="82"/>
    </location>
</feature>
<evidence type="ECO:0000313" key="13">
    <source>
        <dbReference type="Proteomes" id="UP000095751"/>
    </source>
</evidence>
<dbReference type="AlphaFoldDB" id="A0A1E7F1P4"/>
<dbReference type="InterPro" id="IPR005782">
    <property type="entry name" value="P-type_ATPase_IIA"/>
</dbReference>
<dbReference type="GO" id="GO:0012505">
    <property type="term" value="C:endomembrane system"/>
    <property type="evidence" value="ECO:0007669"/>
    <property type="project" value="UniProtKB-SubCell"/>
</dbReference>
<comment type="function">
    <text evidence="10">Catalyzes the hydrolysis of ATP coupled with the transport of calcium.</text>
</comment>
<dbReference type="InterPro" id="IPR044492">
    <property type="entry name" value="P_typ_ATPase_HD_dom"/>
</dbReference>
<proteinExistence type="inferred from homology"/>
<dbReference type="Gene3D" id="3.40.1110.10">
    <property type="entry name" value="Calcium-transporting ATPase, cytoplasmic domain N"/>
    <property type="match status" value="1"/>
</dbReference>
<name>A0A1E7F1P4_9STRA</name>
<evidence type="ECO:0000256" key="9">
    <source>
        <dbReference type="ARBA" id="ARBA00023136"/>
    </source>
</evidence>
<evidence type="ECO:0000259" key="11">
    <source>
        <dbReference type="SMART" id="SM00831"/>
    </source>
</evidence>
<keyword evidence="13" id="KW-1185">Reference proteome</keyword>
<dbReference type="Proteomes" id="UP000095751">
    <property type="component" value="Unassembled WGS sequence"/>
</dbReference>
<dbReference type="FunFam" id="1.20.1110.10:FF:000027">
    <property type="entry name" value="Calcium-transporting ATPase, putative"/>
    <property type="match status" value="1"/>
</dbReference>
<keyword evidence="5 10" id="KW-0067">ATP-binding</keyword>
<dbReference type="SUPFAM" id="SSF56784">
    <property type="entry name" value="HAD-like"/>
    <property type="match status" value="1"/>
</dbReference>
<dbReference type="PRINTS" id="PR00119">
    <property type="entry name" value="CATATPASE"/>
</dbReference>
<dbReference type="NCBIfam" id="TIGR01494">
    <property type="entry name" value="ATPase_P-type"/>
    <property type="match status" value="2"/>
</dbReference>
<evidence type="ECO:0000256" key="2">
    <source>
        <dbReference type="ARBA" id="ARBA00022553"/>
    </source>
</evidence>
<feature type="transmembrane region" description="Helical" evidence="10">
    <location>
        <begin position="66"/>
        <end position="83"/>
    </location>
</feature>
<evidence type="ECO:0000256" key="1">
    <source>
        <dbReference type="ARBA" id="ARBA00004127"/>
    </source>
</evidence>
<evidence type="ECO:0000256" key="3">
    <source>
        <dbReference type="ARBA" id="ARBA00022692"/>
    </source>
</evidence>
<sequence length="1058" mass="116602">MVSSNTLPYQVTVEEVLKNHGHTDLKSGLSTDRVHALRATYGSNELEKEERTPLWKLVLEQFDDKLVQILLFAALLSFVLAFFEDIEGGHWIEAFVEPAVILLILIINAIVGVWQESNAENALEALKKMQSLHTPCLRGGIWYDQLPTEELVPGDIVKISVGDRSPADCRLVSFITATLRADEGALTGESETVLKQLEPTSSNSSNKSSISDQKNMVFAGTTISGGKAIGIVCSIGMKTEIGKIQSAVSEASEEQEKTPLTQKLDEFGDLLTKVITAICVLVWVMNYNKFFDPVFGGIFKGCIYYLKIAVALGVAAIPEGLPAVITLCLALGTKKMVKRNAIVRRLPSVETLGCCTVICSDKTGTLTTNQMVVESIDDYSGNNIREYHITGTEYSPTDGAIQDYNTSADTSNGSSLEMMALVCTLCNEAIIKYKDGQYVRIGEPTEAALKCLVEKMGLPSFTPPSNEVERAEYYGKILKSRYVLEATLEFCRDRKSMSVLCKSIDTNKRTLFVKGAAELLLQRCTTIMRPNGEVVKLTSIERNALAKQITTMSQRPLRVLGMAIKQNMNSKEKLPSELKNINEYEAVESELTFIGLTGIKDPPRPEVRGAIQRCQDAGIRVIMITGDNKVTAEAIARDVGIFTKDDDLKGKSFTGAEFFHGSISDEERARLIMVGGGSRVFSRTEPRDKQLLVKLLRNCDEVPAMTGDGVNDAPALKQASIGIAMGISGTEVAKEASDMILADDNFATIVDAVEEGRSIYSNMKAFIRYMISSNIGEVVSIFLTSSLGVPEGLIPVQLLWVNLVTDGPPATALGFNPPDPDVMLKPPRGKNDALINNWVFFRYMVIGLYVGFATVGIFIFWYIGYEPFVNYLGPDLMNTLGSTYDGHSMVSYAQLTHWGQCRTGSEAVGTIFEGFSVNDFDNTGDGFIEDFTSEPCTYFTKGKMKASTLSLSVLVTIEMFNALNAVSEDGSLLTIPPWVNPYLLLAMASSFIMHFLILYVPAMATVFSISPHNTIDWILVFLFSFPVIILDEILKYIGRRRNESERKERERKTKEKEE</sequence>
<feature type="transmembrane region" description="Helical" evidence="10">
    <location>
        <begin position="840"/>
        <end position="863"/>
    </location>
</feature>
<feature type="transmembrane region" description="Helical" evidence="10">
    <location>
        <begin position="1017"/>
        <end position="1037"/>
    </location>
</feature>
<keyword evidence="10" id="KW-0109">Calcium transport</keyword>
<evidence type="ECO:0000313" key="12">
    <source>
        <dbReference type="EMBL" id="OEU12112.1"/>
    </source>
</evidence>
<keyword evidence="10" id="KW-0106">Calcium</keyword>
<dbReference type="EC" id="7.2.2.10" evidence="10"/>
<gene>
    <name evidence="12" type="ORF">FRACYDRAFT_210916</name>
</gene>
<dbReference type="InterPro" id="IPR001757">
    <property type="entry name" value="P_typ_ATPase"/>
</dbReference>
<dbReference type="SUPFAM" id="SSF81660">
    <property type="entry name" value="Metal cation-transporting ATPase, ATP-binding domain N"/>
    <property type="match status" value="1"/>
</dbReference>
<dbReference type="Gene3D" id="2.70.150.10">
    <property type="entry name" value="Calcium-transporting ATPase, cytoplasmic transduction domain A"/>
    <property type="match status" value="1"/>
</dbReference>
<dbReference type="FunFam" id="1.20.1110.10:FF:000037">
    <property type="entry name" value="Calcium-transporting ATPase, putative"/>
    <property type="match status" value="1"/>
</dbReference>
<dbReference type="InterPro" id="IPR023214">
    <property type="entry name" value="HAD_sf"/>
</dbReference>